<dbReference type="AlphaFoldDB" id="B5GUM6"/>
<dbReference type="Pfam" id="PF00583">
    <property type="entry name" value="Acetyltransf_1"/>
    <property type="match status" value="1"/>
</dbReference>
<dbReference type="OrthoDB" id="4095657at2"/>
<dbReference type="eggNOG" id="COG0456">
    <property type="taxonomic scope" value="Bacteria"/>
</dbReference>
<dbReference type="SUPFAM" id="SSF55729">
    <property type="entry name" value="Acyl-CoA N-acyltransferases (Nat)"/>
    <property type="match status" value="1"/>
</dbReference>
<dbReference type="InterPro" id="IPR000182">
    <property type="entry name" value="GNAT_dom"/>
</dbReference>
<gene>
    <name evidence="1" type="primary">yesJ</name>
    <name evidence="1" type="ORF">SCLAV_p0238</name>
</gene>
<keyword evidence="1" id="KW-0614">Plasmid</keyword>
<evidence type="ECO:0000313" key="1">
    <source>
        <dbReference type="EMBL" id="EFG03729.2"/>
    </source>
</evidence>
<organism evidence="1 2">
    <name type="scientific">Streptomyces clavuligerus</name>
    <dbReference type="NCBI Taxonomy" id="1901"/>
    <lineage>
        <taxon>Bacteria</taxon>
        <taxon>Bacillati</taxon>
        <taxon>Actinomycetota</taxon>
        <taxon>Actinomycetes</taxon>
        <taxon>Kitasatosporales</taxon>
        <taxon>Streptomycetaceae</taxon>
        <taxon>Streptomyces</taxon>
    </lineage>
</organism>
<reference evidence="1 2" key="1">
    <citation type="journal article" date="2010" name="Genome Biol. Evol.">
        <title>The sequence of a 1.8-mb bacterial linear plasmid reveals a rich evolutionary reservoir of secondary metabolic pathways.</title>
        <authorList>
            <person name="Medema M.H."/>
            <person name="Trefzer A."/>
            <person name="Kovalchuk A."/>
            <person name="van den Berg M."/>
            <person name="Mueller U."/>
            <person name="Heijne W."/>
            <person name="Wu L."/>
            <person name="Alam M.T."/>
            <person name="Ronning C.M."/>
            <person name="Nierman W.C."/>
            <person name="Bovenberg R.A.L."/>
            <person name="Breitling R."/>
            <person name="Takano E."/>
        </authorList>
    </citation>
    <scope>NUCLEOTIDE SEQUENCE [LARGE SCALE GENOMIC DNA]</scope>
    <source>
        <strain evidence="2">ATCC 27064 / DSM 738 / JCM 4710 / NBRC 13307 / NCIMB 12785 / NRRL 3585 / VKM Ac-602</strain>
        <plasmid evidence="1">pSCL4</plasmid>
    </source>
</reference>
<keyword evidence="1" id="KW-0808">Transferase</keyword>
<geneLocation type="plasmid" evidence="1 2">
    <name>pSCL4</name>
</geneLocation>
<dbReference type="GeneID" id="93733441"/>
<dbReference type="Proteomes" id="UP000002357">
    <property type="component" value="Plasmid pSCL4"/>
</dbReference>
<keyword evidence="2" id="KW-1185">Reference proteome</keyword>
<accession>B5GUM6</accession>
<evidence type="ECO:0000313" key="2">
    <source>
        <dbReference type="Proteomes" id="UP000002357"/>
    </source>
</evidence>
<dbReference type="InterPro" id="IPR016181">
    <property type="entry name" value="Acyl_CoA_acyltransferase"/>
</dbReference>
<dbReference type="PROSITE" id="PS51186">
    <property type="entry name" value="GNAT"/>
    <property type="match status" value="1"/>
</dbReference>
<name>B5GUM6_STRCL</name>
<dbReference type="RefSeq" id="WP_003955534.1">
    <property type="nucleotide sequence ID" value="NZ_CM000914.1"/>
</dbReference>
<protein>
    <submittedName>
        <fullName evidence="1">Acetyltransferase</fullName>
    </submittedName>
</protein>
<sequence length="186" mass="20181">MIITRAVPDDLVDLLRYRNEASAWLADRGVDQWRNAFPAGHITASIASGTVFMVRTLKGRTAATVTLDSEPEPDLWSDAELAEPCLHLHKLIVLREFGGVGLGRRILDWAGDLTARNGGRWVRINATTHNHGLQHYYLDNGFRHVRTVEGGGVGGAGVAGWLAQRPAVLNSAHGLTDATVRNTDAA</sequence>
<proteinExistence type="predicted"/>
<dbReference type="Gene3D" id="3.40.630.30">
    <property type="match status" value="1"/>
</dbReference>
<dbReference type="GO" id="GO:0016747">
    <property type="term" value="F:acyltransferase activity, transferring groups other than amino-acyl groups"/>
    <property type="evidence" value="ECO:0007669"/>
    <property type="project" value="InterPro"/>
</dbReference>
<dbReference type="EMBL" id="CM000914">
    <property type="protein sequence ID" value="EFG03729.2"/>
    <property type="molecule type" value="Genomic_DNA"/>
</dbReference>